<sequence>MRLVFIWYILASKKKPGENRRDRQGSEKAKEKKRQNTVHTVPKLRILKQNAITGDLKSKYIWKFVPIEPGLILDMEVSGDSNGGFILNSDKGPLANPLNACLTAPSSALVYVPFTALYSQHIIHIEYSIISKPLCRRE</sequence>
<reference evidence="3" key="1">
    <citation type="submission" date="2015-06" db="EMBL/GenBank/DDBJ databases">
        <title>Expansion of signal transduction pathways in fungi by whole-genome duplication.</title>
        <authorList>
            <consortium name="DOE Joint Genome Institute"/>
            <person name="Corrochano L.M."/>
            <person name="Kuo A."/>
            <person name="Marcet-Houben M."/>
            <person name="Polaino S."/>
            <person name="Salamov A."/>
            <person name="Villalobos J.M."/>
            <person name="Alvarez M.I."/>
            <person name="Avalos J."/>
            <person name="Benito E.P."/>
            <person name="Benoit I."/>
            <person name="Burger G."/>
            <person name="Camino L.P."/>
            <person name="Canovas D."/>
            <person name="Cerda-Olmedo E."/>
            <person name="Cheng J.-F."/>
            <person name="Dominguez A."/>
            <person name="Elias M."/>
            <person name="Eslava A.P."/>
            <person name="Glaser F."/>
            <person name="Grimwood J."/>
            <person name="Gutierrez G."/>
            <person name="Heitman J."/>
            <person name="Henrissat B."/>
            <person name="Iturriaga E.A."/>
            <person name="Lang B.F."/>
            <person name="Lavin J.L."/>
            <person name="Lee S."/>
            <person name="Li W."/>
            <person name="Lindquist E."/>
            <person name="Lopez-Garcia S."/>
            <person name="Luque E.M."/>
            <person name="Marcos A.T."/>
            <person name="Martin J."/>
            <person name="McCluskey K."/>
            <person name="Medina H.R."/>
            <person name="Miralles-Duran A."/>
            <person name="Miyazaki A."/>
            <person name="Munoz-Torres E."/>
            <person name="Oguiza J.A."/>
            <person name="Ohm R."/>
            <person name="Olmedo M."/>
            <person name="Orejas M."/>
            <person name="Ortiz-Castellanos L."/>
            <person name="Pisabarro A.G."/>
            <person name="Rodriguez-Romero J."/>
            <person name="Ruiz-Herrera J."/>
            <person name="Ruiz-Vazquez R."/>
            <person name="Sanz C."/>
            <person name="Schackwitz W."/>
            <person name="Schmutz J."/>
            <person name="Shahriari M."/>
            <person name="Shelest E."/>
            <person name="Silva-Franco F."/>
            <person name="Soanes D."/>
            <person name="Syed K."/>
            <person name="Tagua V.G."/>
            <person name="Talbot N.J."/>
            <person name="Thon M."/>
            <person name="De vries R.P."/>
            <person name="Wiebenga A."/>
            <person name="Yadav J.S."/>
            <person name="Braun E.L."/>
            <person name="Baker S."/>
            <person name="Garre V."/>
            <person name="Horwitz B."/>
            <person name="Torres-Martinez S."/>
            <person name="Idnurm A."/>
            <person name="Herrera-Estrella A."/>
            <person name="Gabaldon T."/>
            <person name="Grigoriev I.V."/>
        </authorList>
    </citation>
    <scope>NUCLEOTIDE SEQUENCE [LARGE SCALE GENOMIC DNA]</scope>
    <source>
        <strain evidence="3">NRRL 1555(-)</strain>
    </source>
</reference>
<name>A0A167M3U1_PHYB8</name>
<evidence type="ECO:0000256" key="1">
    <source>
        <dbReference type="SAM" id="MobiDB-lite"/>
    </source>
</evidence>
<dbReference type="RefSeq" id="XP_018289747.1">
    <property type="nucleotide sequence ID" value="XM_018442187.1"/>
</dbReference>
<evidence type="ECO:0000313" key="3">
    <source>
        <dbReference type="Proteomes" id="UP000077315"/>
    </source>
</evidence>
<feature type="region of interest" description="Disordered" evidence="1">
    <location>
        <begin position="17"/>
        <end position="38"/>
    </location>
</feature>
<organism evidence="2 3">
    <name type="scientific">Phycomyces blakesleeanus (strain ATCC 8743b / DSM 1359 / FGSC 10004 / NBRC 33097 / NRRL 1555)</name>
    <dbReference type="NCBI Taxonomy" id="763407"/>
    <lineage>
        <taxon>Eukaryota</taxon>
        <taxon>Fungi</taxon>
        <taxon>Fungi incertae sedis</taxon>
        <taxon>Mucoromycota</taxon>
        <taxon>Mucoromycotina</taxon>
        <taxon>Mucoromycetes</taxon>
        <taxon>Mucorales</taxon>
        <taxon>Phycomycetaceae</taxon>
        <taxon>Phycomyces</taxon>
    </lineage>
</organism>
<feature type="compositionally biased region" description="Basic and acidic residues" evidence="1">
    <location>
        <begin position="17"/>
        <end position="30"/>
    </location>
</feature>
<dbReference type="InParanoid" id="A0A167M3U1"/>
<dbReference type="AlphaFoldDB" id="A0A167M3U1"/>
<evidence type="ECO:0000313" key="2">
    <source>
        <dbReference type="EMBL" id="OAD71707.1"/>
    </source>
</evidence>
<gene>
    <name evidence="2" type="ORF">PHYBLDRAFT_69957</name>
</gene>
<protein>
    <submittedName>
        <fullName evidence="2">Uncharacterized protein</fullName>
    </submittedName>
</protein>
<dbReference type="VEuPathDB" id="FungiDB:PHYBLDRAFT_69957"/>
<dbReference type="Proteomes" id="UP000077315">
    <property type="component" value="Unassembled WGS sequence"/>
</dbReference>
<dbReference type="EMBL" id="KV440985">
    <property type="protein sequence ID" value="OAD71707.1"/>
    <property type="molecule type" value="Genomic_DNA"/>
</dbReference>
<keyword evidence="3" id="KW-1185">Reference proteome</keyword>
<proteinExistence type="predicted"/>
<accession>A0A167M3U1</accession>
<dbReference type="GeneID" id="29003093"/>